<sequence>MVPGVANAQRDFDRRRAAVARTQKARRRWRGVVVTGAVAATAVAGSIGTSTDTAWFRNLDKPRWYPPAVAFPTAWTVLYALIAWAATRGLNRADRRGRRRIAAHLAANLGLNAAWSWTFFRARRPGLSLGTILALDASNVALVRAVGRHDATAGAALVPYVGWTAFATALTEELWYRNR</sequence>
<feature type="transmembrane region" description="Helical" evidence="6">
    <location>
        <begin position="31"/>
        <end position="49"/>
    </location>
</feature>
<name>A0A7Y0QHG2_CELFI</name>
<dbReference type="PIRSF" id="PIRSF005859">
    <property type="entry name" value="PBR"/>
    <property type="match status" value="1"/>
</dbReference>
<evidence type="ECO:0000256" key="5">
    <source>
        <dbReference type="ARBA" id="ARBA00023136"/>
    </source>
</evidence>
<dbReference type="GO" id="GO:0033013">
    <property type="term" value="P:tetrapyrrole metabolic process"/>
    <property type="evidence" value="ECO:0007669"/>
    <property type="project" value="UniProtKB-ARBA"/>
</dbReference>
<dbReference type="GO" id="GO:0016020">
    <property type="term" value="C:membrane"/>
    <property type="evidence" value="ECO:0007669"/>
    <property type="project" value="UniProtKB-SubCell"/>
</dbReference>
<dbReference type="Pfam" id="PF03073">
    <property type="entry name" value="TspO_MBR"/>
    <property type="match status" value="1"/>
</dbReference>
<evidence type="ECO:0000256" key="4">
    <source>
        <dbReference type="ARBA" id="ARBA00022989"/>
    </source>
</evidence>
<evidence type="ECO:0000313" key="8">
    <source>
        <dbReference type="Proteomes" id="UP000562124"/>
    </source>
</evidence>
<dbReference type="PANTHER" id="PTHR10057:SF0">
    <property type="entry name" value="TRANSLOCATOR PROTEIN"/>
    <property type="match status" value="1"/>
</dbReference>
<dbReference type="AlphaFoldDB" id="A0A7Y0QHG2"/>
<accession>A0A7Y0QHG2</accession>
<dbReference type="InterPro" id="IPR038330">
    <property type="entry name" value="TspO/MBR-related_sf"/>
</dbReference>
<dbReference type="InterPro" id="IPR004307">
    <property type="entry name" value="TspO_MBR"/>
</dbReference>
<keyword evidence="8" id="KW-1185">Reference proteome</keyword>
<dbReference type="PANTHER" id="PTHR10057">
    <property type="entry name" value="PERIPHERAL-TYPE BENZODIAZEPINE RECEPTOR"/>
    <property type="match status" value="1"/>
</dbReference>
<reference evidence="7 8" key="1">
    <citation type="submission" date="2020-04" db="EMBL/GenBank/DDBJ databases">
        <title>Sequencing and Assembly of C. fimi.</title>
        <authorList>
            <person name="Ramsey A.R."/>
        </authorList>
    </citation>
    <scope>NUCLEOTIDE SEQUENCE [LARGE SCALE GENOMIC DNA]</scope>
    <source>
        <strain evidence="7 8">SB</strain>
    </source>
</reference>
<dbReference type="CDD" id="cd15904">
    <property type="entry name" value="TSPO_MBR"/>
    <property type="match status" value="1"/>
</dbReference>
<proteinExistence type="inferred from homology"/>
<comment type="subcellular location">
    <subcellularLocation>
        <location evidence="1">Membrane</location>
        <topology evidence="1">Multi-pass membrane protein</topology>
    </subcellularLocation>
</comment>
<evidence type="ECO:0000256" key="1">
    <source>
        <dbReference type="ARBA" id="ARBA00004141"/>
    </source>
</evidence>
<evidence type="ECO:0000313" key="7">
    <source>
        <dbReference type="EMBL" id="NMR19142.1"/>
    </source>
</evidence>
<organism evidence="7 8">
    <name type="scientific">Cellulomonas fimi</name>
    <dbReference type="NCBI Taxonomy" id="1708"/>
    <lineage>
        <taxon>Bacteria</taxon>
        <taxon>Bacillati</taxon>
        <taxon>Actinomycetota</taxon>
        <taxon>Actinomycetes</taxon>
        <taxon>Micrococcales</taxon>
        <taxon>Cellulomonadaceae</taxon>
        <taxon>Cellulomonas</taxon>
    </lineage>
</organism>
<dbReference type="EMBL" id="JABCJJ010000002">
    <property type="protein sequence ID" value="NMR19142.1"/>
    <property type="molecule type" value="Genomic_DNA"/>
</dbReference>
<keyword evidence="3 6" id="KW-0812">Transmembrane</keyword>
<feature type="transmembrane region" description="Helical" evidence="6">
    <location>
        <begin position="69"/>
        <end position="90"/>
    </location>
</feature>
<evidence type="ECO:0000256" key="2">
    <source>
        <dbReference type="ARBA" id="ARBA00007524"/>
    </source>
</evidence>
<keyword evidence="4 6" id="KW-1133">Transmembrane helix</keyword>
<gene>
    <name evidence="7" type="ORF">HIR71_02720</name>
</gene>
<comment type="similarity">
    <text evidence="2">Belongs to the TspO/BZRP family.</text>
</comment>
<protein>
    <submittedName>
        <fullName evidence="7">Tryptophan-rich sensory protein</fullName>
    </submittedName>
</protein>
<dbReference type="FunFam" id="1.20.1260.100:FF:000001">
    <property type="entry name" value="translocator protein 2"/>
    <property type="match status" value="1"/>
</dbReference>
<evidence type="ECO:0000256" key="6">
    <source>
        <dbReference type="SAM" id="Phobius"/>
    </source>
</evidence>
<comment type="caution">
    <text evidence="7">The sequence shown here is derived from an EMBL/GenBank/DDBJ whole genome shotgun (WGS) entry which is preliminary data.</text>
</comment>
<keyword evidence="5 6" id="KW-0472">Membrane</keyword>
<evidence type="ECO:0000256" key="3">
    <source>
        <dbReference type="ARBA" id="ARBA00022692"/>
    </source>
</evidence>
<dbReference type="Proteomes" id="UP000562124">
    <property type="component" value="Unassembled WGS sequence"/>
</dbReference>
<dbReference type="Gene3D" id="1.20.1260.100">
    <property type="entry name" value="TspO/MBR protein"/>
    <property type="match status" value="1"/>
</dbReference>